<gene>
    <name evidence="2" type="ORF">I595_1158</name>
</gene>
<organism evidence="2 3">
    <name type="scientific">Croceitalea dokdonensis DOKDO 023</name>
    <dbReference type="NCBI Taxonomy" id="1300341"/>
    <lineage>
        <taxon>Bacteria</taxon>
        <taxon>Pseudomonadati</taxon>
        <taxon>Bacteroidota</taxon>
        <taxon>Flavobacteriia</taxon>
        <taxon>Flavobacteriales</taxon>
        <taxon>Flavobacteriaceae</taxon>
        <taxon>Croceitalea</taxon>
    </lineage>
</organism>
<proteinExistence type="predicted"/>
<name>A0A0P7A7G6_9FLAO</name>
<evidence type="ECO:0000313" key="2">
    <source>
        <dbReference type="EMBL" id="KPM32731.1"/>
    </source>
</evidence>
<dbReference type="RefSeq" id="WP_054558345.1">
    <property type="nucleotide sequence ID" value="NZ_LDJX01000002.1"/>
</dbReference>
<keyword evidence="3" id="KW-1185">Reference proteome</keyword>
<keyword evidence="1" id="KW-0812">Transmembrane</keyword>
<dbReference type="Proteomes" id="UP000050280">
    <property type="component" value="Unassembled WGS sequence"/>
</dbReference>
<dbReference type="EMBL" id="LDJX01000002">
    <property type="protein sequence ID" value="KPM32731.1"/>
    <property type="molecule type" value="Genomic_DNA"/>
</dbReference>
<evidence type="ECO:0000313" key="3">
    <source>
        <dbReference type="Proteomes" id="UP000050280"/>
    </source>
</evidence>
<dbReference type="Gene3D" id="3.10.450.50">
    <property type="match status" value="1"/>
</dbReference>
<dbReference type="AlphaFoldDB" id="A0A0P7A7G6"/>
<comment type="caution">
    <text evidence="2">The sequence shown here is derived from an EMBL/GenBank/DDBJ whole genome shotgun (WGS) entry which is preliminary data.</text>
</comment>
<sequence length="203" mass="24150">MVIREVNHVTIHKSIGVLRGLCLLLIFITANSCLDIQKPEEKKQEEAVRQVAKAYFKTFAERSNWDVFCSFYRQDVRFKDITLQLELDSLWQLKRFYQWDEEGQRFKKLYAGQPHLNVTSLVVEGKTVACKGRISPYYYDGILVDTDWGMEFTIWLQFDDNLKIKEQIDWMEYDPVTLKNTIQRYQNNSFKTVPDWLDLSKKN</sequence>
<evidence type="ECO:0008006" key="4">
    <source>
        <dbReference type="Google" id="ProtNLM"/>
    </source>
</evidence>
<keyword evidence="1" id="KW-1133">Transmembrane helix</keyword>
<dbReference type="OrthoDB" id="1452216at2"/>
<reference evidence="2 3" key="1">
    <citation type="submission" date="2015-09" db="EMBL/GenBank/DDBJ databases">
        <title>Genome sequence of the marine flavobacterium Croceitalea dokdonensis DOKDO 023 that contains proton- and sodium-pumping rhodopsins.</title>
        <authorList>
            <person name="Kwon S.-K."/>
            <person name="Lee H.K."/>
            <person name="Kwak M.-J."/>
            <person name="Kim J.F."/>
        </authorList>
    </citation>
    <scope>NUCLEOTIDE SEQUENCE [LARGE SCALE GENOMIC DNA]</scope>
    <source>
        <strain evidence="2 3">DOKDO 023</strain>
    </source>
</reference>
<feature type="transmembrane region" description="Helical" evidence="1">
    <location>
        <begin position="15"/>
        <end position="34"/>
    </location>
</feature>
<dbReference type="SUPFAM" id="SSF54427">
    <property type="entry name" value="NTF2-like"/>
    <property type="match status" value="1"/>
</dbReference>
<accession>A0A0P7A7G6</accession>
<protein>
    <recommendedName>
        <fullName evidence="4">SnoaL-like domain-containing protein</fullName>
    </recommendedName>
</protein>
<keyword evidence="1" id="KW-0472">Membrane</keyword>
<dbReference type="InterPro" id="IPR032710">
    <property type="entry name" value="NTF2-like_dom_sf"/>
</dbReference>
<evidence type="ECO:0000256" key="1">
    <source>
        <dbReference type="SAM" id="Phobius"/>
    </source>
</evidence>